<dbReference type="GO" id="GO:0004519">
    <property type="term" value="F:endonuclease activity"/>
    <property type="evidence" value="ECO:0007669"/>
    <property type="project" value="UniProtKB-KW"/>
</dbReference>
<feature type="chain" id="PRO_5039125667" evidence="1">
    <location>
        <begin position="25"/>
        <end position="290"/>
    </location>
</feature>
<keyword evidence="3" id="KW-0255">Endonuclease</keyword>
<dbReference type="PANTHER" id="PTHR14859:SF15">
    <property type="entry name" value="ENDONUCLEASE_EXONUCLEASE_PHOSPHATASE DOMAIN-CONTAINING PROTEIN"/>
    <property type="match status" value="1"/>
</dbReference>
<reference evidence="3 4" key="1">
    <citation type="submission" date="2019-02" db="EMBL/GenBank/DDBJ databases">
        <title>Genomic Encyclopedia of Type Strains, Phase IV (KMG-IV): sequencing the most valuable type-strain genomes for metagenomic binning, comparative biology and taxonomic classification.</title>
        <authorList>
            <person name="Goeker M."/>
        </authorList>
    </citation>
    <scope>NUCLEOTIDE SEQUENCE [LARGE SCALE GENOMIC DNA]</scope>
    <source>
        <strain evidence="3 4">DSM 101727</strain>
    </source>
</reference>
<dbReference type="Proteomes" id="UP000294257">
    <property type="component" value="Unassembled WGS sequence"/>
</dbReference>
<dbReference type="Gene3D" id="3.60.10.10">
    <property type="entry name" value="Endonuclease/exonuclease/phosphatase"/>
    <property type="match status" value="1"/>
</dbReference>
<dbReference type="OrthoDB" id="155529at2"/>
<comment type="caution">
    <text evidence="3">The sequence shown here is derived from an EMBL/GenBank/DDBJ whole genome shotgun (WGS) entry which is preliminary data.</text>
</comment>
<sequence length="290" mass="31483">MRRRTPLLLVMIILTAIGAAQSSAAQPSASPLPPDVPLRVLDYNVHTGIGADGKLDLARTAAAIAEQRPDVAVLQEVDVHWSERSQFRDQARELADALGMRLFFAPIYDLPPATPGAPRRQFGIAMLSAFPVVHARNHWITRLSTVEPNPVPKPAPGFPEIVVAARGALVHVYGTHLDYRPDPAVRVTQVEEMLRIMGEDRPHARRLLLGDFNAGPDAAELRPLWTRLRDGWTAAGNTGPGFTYPATDPTARIDYVTVSPGMHVGAVTVPDTLASDHRPVSAELAVRRGP</sequence>
<dbReference type="AlphaFoldDB" id="A0A4Q7L534"/>
<dbReference type="EMBL" id="SGWQ01000002">
    <property type="protein sequence ID" value="RZS43631.1"/>
    <property type="molecule type" value="Genomic_DNA"/>
</dbReference>
<evidence type="ECO:0000313" key="4">
    <source>
        <dbReference type="Proteomes" id="UP000294257"/>
    </source>
</evidence>
<keyword evidence="3" id="KW-0540">Nuclease</keyword>
<dbReference type="RefSeq" id="WP_130343443.1">
    <property type="nucleotide sequence ID" value="NZ_SGWQ01000002.1"/>
</dbReference>
<keyword evidence="4" id="KW-1185">Reference proteome</keyword>
<gene>
    <name evidence="3" type="ORF">EV193_102612</name>
</gene>
<protein>
    <submittedName>
        <fullName evidence="3">Endonuclease/exonuclease/phosphatase family metal-dependent hydrolase</fullName>
    </submittedName>
</protein>
<evidence type="ECO:0000259" key="2">
    <source>
        <dbReference type="Pfam" id="PF03372"/>
    </source>
</evidence>
<dbReference type="InterPro" id="IPR036691">
    <property type="entry name" value="Endo/exonu/phosph_ase_sf"/>
</dbReference>
<dbReference type="SUPFAM" id="SSF56219">
    <property type="entry name" value="DNase I-like"/>
    <property type="match status" value="1"/>
</dbReference>
<dbReference type="GO" id="GO:0004527">
    <property type="term" value="F:exonuclease activity"/>
    <property type="evidence" value="ECO:0007669"/>
    <property type="project" value="UniProtKB-KW"/>
</dbReference>
<keyword evidence="3" id="KW-0378">Hydrolase</keyword>
<evidence type="ECO:0000313" key="3">
    <source>
        <dbReference type="EMBL" id="RZS43631.1"/>
    </source>
</evidence>
<name>A0A4Q7L534_9PSEU</name>
<dbReference type="GO" id="GO:0016020">
    <property type="term" value="C:membrane"/>
    <property type="evidence" value="ECO:0007669"/>
    <property type="project" value="GOC"/>
</dbReference>
<dbReference type="GO" id="GO:0006506">
    <property type="term" value="P:GPI anchor biosynthetic process"/>
    <property type="evidence" value="ECO:0007669"/>
    <property type="project" value="TreeGrafter"/>
</dbReference>
<accession>A0A4Q7L534</accession>
<keyword evidence="1" id="KW-0732">Signal</keyword>
<evidence type="ECO:0000256" key="1">
    <source>
        <dbReference type="SAM" id="SignalP"/>
    </source>
</evidence>
<feature type="domain" description="Endonuclease/exonuclease/phosphatase" evidence="2">
    <location>
        <begin position="43"/>
        <end position="277"/>
    </location>
</feature>
<keyword evidence="3" id="KW-0269">Exonuclease</keyword>
<dbReference type="InterPro" id="IPR005135">
    <property type="entry name" value="Endo/exonuclease/phosphatase"/>
</dbReference>
<dbReference type="Pfam" id="PF03372">
    <property type="entry name" value="Exo_endo_phos"/>
    <property type="match status" value="1"/>
</dbReference>
<feature type="signal peptide" evidence="1">
    <location>
        <begin position="1"/>
        <end position="24"/>
    </location>
</feature>
<dbReference type="InterPro" id="IPR051916">
    <property type="entry name" value="GPI-anchor_lipid_remodeler"/>
</dbReference>
<organism evidence="3 4">
    <name type="scientific">Herbihabitans rhizosphaerae</name>
    <dbReference type="NCBI Taxonomy" id="1872711"/>
    <lineage>
        <taxon>Bacteria</taxon>
        <taxon>Bacillati</taxon>
        <taxon>Actinomycetota</taxon>
        <taxon>Actinomycetes</taxon>
        <taxon>Pseudonocardiales</taxon>
        <taxon>Pseudonocardiaceae</taxon>
        <taxon>Herbihabitans</taxon>
    </lineage>
</organism>
<proteinExistence type="predicted"/>
<dbReference type="PANTHER" id="PTHR14859">
    <property type="entry name" value="CALCOFLUOR WHITE HYPERSENSITIVE PROTEIN PRECURSOR"/>
    <property type="match status" value="1"/>
</dbReference>